<dbReference type="SMART" id="SM00855">
    <property type="entry name" value="PGAM"/>
    <property type="match status" value="1"/>
</dbReference>
<dbReference type="PANTHER" id="PTHR20935">
    <property type="entry name" value="PHOSPHOGLYCERATE MUTASE-RELATED"/>
    <property type="match status" value="1"/>
</dbReference>
<dbReference type="EMBL" id="FMYF01000014">
    <property type="protein sequence ID" value="SDC02258.1"/>
    <property type="molecule type" value="Genomic_DNA"/>
</dbReference>
<dbReference type="SUPFAM" id="SSF53254">
    <property type="entry name" value="Phosphoglycerate mutase-like"/>
    <property type="match status" value="1"/>
</dbReference>
<dbReference type="STRING" id="1577474.GA0111570_11465"/>
<dbReference type="PANTHER" id="PTHR20935:SF1">
    <property type="entry name" value="SLL1549 PROTEIN"/>
    <property type="match status" value="1"/>
</dbReference>
<gene>
    <name evidence="2" type="ORF">GA0111570_11465</name>
</gene>
<dbReference type="CDD" id="cd07067">
    <property type="entry name" value="HP_PGM_like"/>
    <property type="match status" value="1"/>
</dbReference>
<dbReference type="GO" id="GO:0016787">
    <property type="term" value="F:hydrolase activity"/>
    <property type="evidence" value="ECO:0007669"/>
    <property type="project" value="UniProtKB-KW"/>
</dbReference>
<keyword evidence="1" id="KW-0378">Hydrolase</keyword>
<dbReference type="OrthoDB" id="9810154at2"/>
<keyword evidence="3" id="KW-1185">Reference proteome</keyword>
<dbReference type="Proteomes" id="UP000199086">
    <property type="component" value="Unassembled WGS sequence"/>
</dbReference>
<dbReference type="Gene3D" id="3.40.50.1240">
    <property type="entry name" value="Phosphoglycerate mutase-like"/>
    <property type="match status" value="1"/>
</dbReference>
<dbReference type="Pfam" id="PF00300">
    <property type="entry name" value="His_Phos_1"/>
    <property type="match status" value="1"/>
</dbReference>
<organism evidence="2 3">
    <name type="scientific">Raineyella antarctica</name>
    <dbReference type="NCBI Taxonomy" id="1577474"/>
    <lineage>
        <taxon>Bacteria</taxon>
        <taxon>Bacillati</taxon>
        <taxon>Actinomycetota</taxon>
        <taxon>Actinomycetes</taxon>
        <taxon>Propionibacteriales</taxon>
        <taxon>Propionibacteriaceae</taxon>
        <taxon>Raineyella</taxon>
    </lineage>
</organism>
<dbReference type="InterPro" id="IPR051021">
    <property type="entry name" value="Mito_Ser/Thr_phosphatase"/>
</dbReference>
<dbReference type="RefSeq" id="WP_092613562.1">
    <property type="nucleotide sequence ID" value="NZ_FMYF01000014.1"/>
</dbReference>
<proteinExistence type="predicted"/>
<name>A0A1G6I748_9ACTN</name>
<reference evidence="2 3" key="1">
    <citation type="submission" date="2016-06" db="EMBL/GenBank/DDBJ databases">
        <authorList>
            <person name="Olsen C.W."/>
            <person name="Carey S."/>
            <person name="Hinshaw L."/>
            <person name="Karasin A.I."/>
        </authorList>
    </citation>
    <scope>NUCLEOTIDE SEQUENCE [LARGE SCALE GENOMIC DNA]</scope>
    <source>
        <strain evidence="2 3">LZ-22</strain>
    </source>
</reference>
<dbReference type="AlphaFoldDB" id="A0A1G6I748"/>
<evidence type="ECO:0000313" key="2">
    <source>
        <dbReference type="EMBL" id="SDC02258.1"/>
    </source>
</evidence>
<accession>A0A1G6I748</accession>
<dbReference type="InterPro" id="IPR029033">
    <property type="entry name" value="His_PPase_superfam"/>
</dbReference>
<sequence length="171" mass="18151">MARTLVLIRHAKTKKTHPLGDHARKLAERGVVDGQALGRWLQEEQLLADLVLVSTATRTLQTTEQLIAGAGAGDVEVRPERALYDGGSTGALETVREAPEDVRTLWVVGHEPTMSTLALALADEARSSAGALDSVRKHLATAAAAVLLVEVAWSDLAPGLARLETVHTARG</sequence>
<evidence type="ECO:0000256" key="1">
    <source>
        <dbReference type="ARBA" id="ARBA00022801"/>
    </source>
</evidence>
<dbReference type="InterPro" id="IPR013078">
    <property type="entry name" value="His_Pase_superF_clade-1"/>
</dbReference>
<evidence type="ECO:0000313" key="3">
    <source>
        <dbReference type="Proteomes" id="UP000199086"/>
    </source>
</evidence>
<protein>
    <submittedName>
        <fullName evidence="2">Phosphohistidine phosphatase</fullName>
    </submittedName>
</protein>